<feature type="chain" id="PRO_5038523385" evidence="6">
    <location>
        <begin position="25"/>
        <end position="535"/>
    </location>
</feature>
<dbReference type="Proteomes" id="UP000319010">
    <property type="component" value="Unassembled WGS sequence"/>
</dbReference>
<dbReference type="Pfam" id="PF16555">
    <property type="entry name" value="GramPos_pilinD1"/>
    <property type="match status" value="1"/>
</dbReference>
<accession>A0A508A5A3</accession>
<feature type="transmembrane region" description="Helical" evidence="5">
    <location>
        <begin position="506"/>
        <end position="526"/>
    </location>
</feature>
<dbReference type="Gene3D" id="2.60.40.740">
    <property type="match status" value="1"/>
</dbReference>
<dbReference type="GO" id="GO:0005975">
    <property type="term" value="P:carbohydrate metabolic process"/>
    <property type="evidence" value="ECO:0007669"/>
    <property type="project" value="UniProtKB-ARBA"/>
</dbReference>
<keyword evidence="5" id="KW-0472">Membrane</keyword>
<sequence length="535" mass="56373">MHSLTMRRGLGFAAAMTLAAGALIAPTGAAAPADPNGSTIDPDAATSLTVHKCEQTDTNGVKEGDGNEDPAAECKAVSGVEFTITKLNVDLTTPEGWATLAKLKGDVSQAKNLKSATTQKITTDANGLASFTDAQTEVGAYLVSETKTPDKVIPAEDFVVTLPMTNPQDTTKWNYNVHVYPKNTLSGVDKQVTDKPAPGSGQNITYTITTSIPKVDYPGGARIKRYEVVDRLDKRINKDALAPVVKIVNGQQATPLVETTDYTVIIAEGTDYNWATIQLTEEGRRKAAEARHNGNGETKVQATLTATFDPKTVDLEGVLSNTAGLIPNDSPNFTWDPSNPGTTTDVPGIPTTPVLSKYGKVVVTKTGTDELADKTKYNGAQFQVYECTKTGSGATLKDSNPATQTVDPLTIGGENTFTTAGQGTVAISSLRANDYVDGVKKDALTDDDYYCLVETKAPEGYTLQADPIPFRVLAADAEGKVPTAVTVTDVPKNAGFRLPLTGANGVIFLTIAGALLVAGGAAIAYANKRRNSAKH</sequence>
<evidence type="ECO:0000259" key="7">
    <source>
        <dbReference type="PROSITE" id="PS50847"/>
    </source>
</evidence>
<evidence type="ECO:0000256" key="6">
    <source>
        <dbReference type="SAM" id="SignalP"/>
    </source>
</evidence>
<gene>
    <name evidence="8" type="ORF">FK256_01195</name>
</gene>
<organism evidence="8 9">
    <name type="scientific">Actinomyces johnsonii</name>
    <dbReference type="NCBI Taxonomy" id="544581"/>
    <lineage>
        <taxon>Bacteria</taxon>
        <taxon>Bacillati</taxon>
        <taxon>Actinomycetota</taxon>
        <taxon>Actinomycetes</taxon>
        <taxon>Actinomycetales</taxon>
        <taxon>Actinomycetaceae</taxon>
        <taxon>Actinomyces</taxon>
    </lineage>
</organism>
<keyword evidence="5" id="KW-1133">Transmembrane helix</keyword>
<keyword evidence="4" id="KW-0572">Peptidoglycan-anchor</keyword>
<dbReference type="NCBIfam" id="NF033902">
    <property type="entry name" value="iso_D2_wall_anc"/>
    <property type="match status" value="1"/>
</dbReference>
<evidence type="ECO:0000313" key="9">
    <source>
        <dbReference type="Proteomes" id="UP000319010"/>
    </source>
</evidence>
<feature type="signal peptide" evidence="6">
    <location>
        <begin position="1"/>
        <end position="24"/>
    </location>
</feature>
<dbReference type="NCBIfam" id="TIGR04226">
    <property type="entry name" value="RrgB_K2N_iso_D2"/>
    <property type="match status" value="1"/>
</dbReference>
<evidence type="ECO:0000256" key="3">
    <source>
        <dbReference type="ARBA" id="ARBA00022729"/>
    </source>
</evidence>
<proteinExistence type="predicted"/>
<dbReference type="InterPro" id="IPR019931">
    <property type="entry name" value="LPXTG_anchor"/>
</dbReference>
<comment type="caution">
    <text evidence="8">The sequence shown here is derived from an EMBL/GenBank/DDBJ whole genome shotgun (WGS) entry which is preliminary data.</text>
</comment>
<dbReference type="Pfam" id="PF17802">
    <property type="entry name" value="SpaA"/>
    <property type="match status" value="1"/>
</dbReference>
<evidence type="ECO:0000256" key="5">
    <source>
        <dbReference type="SAM" id="Phobius"/>
    </source>
</evidence>
<dbReference type="EMBL" id="VICB01000003">
    <property type="protein sequence ID" value="TQD44537.1"/>
    <property type="molecule type" value="Genomic_DNA"/>
</dbReference>
<evidence type="ECO:0000256" key="1">
    <source>
        <dbReference type="ARBA" id="ARBA00022512"/>
    </source>
</evidence>
<dbReference type="InterPro" id="IPR026466">
    <property type="entry name" value="Fim_isopep_form_D2_dom"/>
</dbReference>
<keyword evidence="1" id="KW-0134">Cell wall</keyword>
<dbReference type="InterPro" id="IPR048052">
    <property type="entry name" value="FM1-like"/>
</dbReference>
<dbReference type="NCBIfam" id="TIGR01167">
    <property type="entry name" value="LPXTG_anchor"/>
    <property type="match status" value="1"/>
</dbReference>
<dbReference type="Gene3D" id="2.60.40.10">
    <property type="entry name" value="Immunoglobulins"/>
    <property type="match status" value="2"/>
</dbReference>
<dbReference type="InterPro" id="IPR032364">
    <property type="entry name" value="GramPos_pilinD1_N"/>
</dbReference>
<keyword evidence="5" id="KW-0812">Transmembrane</keyword>
<dbReference type="InterPro" id="IPR013783">
    <property type="entry name" value="Ig-like_fold"/>
</dbReference>
<dbReference type="Pfam" id="PF00746">
    <property type="entry name" value="Gram_pos_anchor"/>
    <property type="match status" value="1"/>
</dbReference>
<evidence type="ECO:0000256" key="2">
    <source>
        <dbReference type="ARBA" id="ARBA00022525"/>
    </source>
</evidence>
<dbReference type="PROSITE" id="PS50847">
    <property type="entry name" value="GRAM_POS_ANCHORING"/>
    <property type="match status" value="1"/>
</dbReference>
<feature type="domain" description="Gram-positive cocci surface proteins LPxTG" evidence="7">
    <location>
        <begin position="498"/>
        <end position="535"/>
    </location>
</feature>
<protein>
    <submittedName>
        <fullName evidence="8">Isopeptide-forming domain-containing fimbrial protein</fullName>
    </submittedName>
</protein>
<dbReference type="InterPro" id="IPR041033">
    <property type="entry name" value="SpaA_PFL_dom_1"/>
</dbReference>
<dbReference type="RefSeq" id="WP_141423396.1">
    <property type="nucleotide sequence ID" value="NZ_JASPFB010000001.1"/>
</dbReference>
<keyword evidence="3 6" id="KW-0732">Signal</keyword>
<dbReference type="AlphaFoldDB" id="A0A508A5A3"/>
<evidence type="ECO:0000256" key="4">
    <source>
        <dbReference type="ARBA" id="ARBA00023088"/>
    </source>
</evidence>
<evidence type="ECO:0000313" key="8">
    <source>
        <dbReference type="EMBL" id="TQD44537.1"/>
    </source>
</evidence>
<name>A0A508A5A3_9ACTO</name>
<keyword evidence="2" id="KW-0964">Secreted</keyword>
<reference evidence="8 9" key="1">
    <citation type="submission" date="2019-06" db="EMBL/GenBank/DDBJ databases">
        <title>Draft genome sequence of Actinomyces johnsonii CCUG 34287T.</title>
        <authorList>
            <person name="Salva-Serra F."/>
            <person name="Cardew S."/>
            <person name="Moore E."/>
        </authorList>
    </citation>
    <scope>NUCLEOTIDE SEQUENCE [LARGE SCALE GENOMIC DNA]</scope>
    <source>
        <strain evidence="8 9">CCUG 34287</strain>
    </source>
</reference>